<keyword evidence="1" id="KW-0812">Transmembrane</keyword>
<accession>A0A9P0J6F4</accession>
<dbReference type="EMBL" id="OU899036">
    <property type="protein sequence ID" value="CAH1730892.1"/>
    <property type="molecule type" value="Genomic_DNA"/>
</dbReference>
<keyword evidence="1" id="KW-0472">Membrane</keyword>
<reference evidence="2" key="2">
    <citation type="submission" date="2022-10" db="EMBL/GenBank/DDBJ databases">
        <authorList>
            <consortium name="ENA_rothamsted_submissions"/>
            <consortium name="culmorum"/>
            <person name="King R."/>
        </authorList>
    </citation>
    <scope>NUCLEOTIDE SEQUENCE</scope>
</reference>
<feature type="transmembrane region" description="Helical" evidence="1">
    <location>
        <begin position="43"/>
        <end position="63"/>
    </location>
</feature>
<gene>
    <name evidence="2" type="ORF">APHIGO_LOCUS7703</name>
</gene>
<feature type="transmembrane region" description="Helical" evidence="1">
    <location>
        <begin position="69"/>
        <end position="88"/>
    </location>
</feature>
<evidence type="ECO:0000313" key="3">
    <source>
        <dbReference type="Proteomes" id="UP001154329"/>
    </source>
</evidence>
<reference evidence="2" key="1">
    <citation type="submission" date="2022-02" db="EMBL/GenBank/DDBJ databases">
        <authorList>
            <person name="King R."/>
        </authorList>
    </citation>
    <scope>NUCLEOTIDE SEQUENCE</scope>
</reference>
<dbReference type="AlphaFoldDB" id="A0A9P0J6F4"/>
<keyword evidence="3" id="KW-1185">Reference proteome</keyword>
<feature type="transmembrane region" description="Helical" evidence="1">
    <location>
        <begin position="13"/>
        <end position="31"/>
    </location>
</feature>
<dbReference type="Proteomes" id="UP001154329">
    <property type="component" value="Chromosome 3"/>
</dbReference>
<proteinExistence type="predicted"/>
<keyword evidence="1" id="KW-1133">Transmembrane helix</keyword>
<name>A0A9P0J6F4_APHGO</name>
<organism evidence="2 3">
    <name type="scientific">Aphis gossypii</name>
    <name type="common">Cotton aphid</name>
    <dbReference type="NCBI Taxonomy" id="80765"/>
    <lineage>
        <taxon>Eukaryota</taxon>
        <taxon>Metazoa</taxon>
        <taxon>Ecdysozoa</taxon>
        <taxon>Arthropoda</taxon>
        <taxon>Hexapoda</taxon>
        <taxon>Insecta</taxon>
        <taxon>Pterygota</taxon>
        <taxon>Neoptera</taxon>
        <taxon>Paraneoptera</taxon>
        <taxon>Hemiptera</taxon>
        <taxon>Sternorrhyncha</taxon>
        <taxon>Aphidomorpha</taxon>
        <taxon>Aphidoidea</taxon>
        <taxon>Aphididae</taxon>
        <taxon>Aphidini</taxon>
        <taxon>Aphis</taxon>
        <taxon>Aphis</taxon>
    </lineage>
</organism>
<evidence type="ECO:0000313" key="2">
    <source>
        <dbReference type="EMBL" id="CAH1730892.1"/>
    </source>
</evidence>
<evidence type="ECO:0000256" key="1">
    <source>
        <dbReference type="SAM" id="Phobius"/>
    </source>
</evidence>
<protein>
    <submittedName>
        <fullName evidence="2">Uncharacterized protein</fullName>
    </submittedName>
</protein>
<sequence>MHYCYALVHCSDAVWVLWFLYTFPTTLGHLVRSGRLCDPRVYCVILVFGLVFSFKFDCCIIAISLSFNYYLYLIWLLAFGFTFSKYAYNWKTTLYIY</sequence>